<dbReference type="Proteomes" id="UP000077069">
    <property type="component" value="Unassembled WGS sequence"/>
</dbReference>
<dbReference type="OrthoDB" id="4177236at2759"/>
<protein>
    <submittedName>
        <fullName evidence="1">Uncharacterized protein</fullName>
    </submittedName>
</protein>
<reference evidence="1 2" key="1">
    <citation type="submission" date="2016-05" db="EMBL/GenBank/DDBJ databases">
        <title>Comparative analysis of secretome profiles of manganese(II)-oxidizing ascomycete fungi.</title>
        <authorList>
            <consortium name="DOE Joint Genome Institute"/>
            <person name="Zeiner C.A."/>
            <person name="Purvine S.O."/>
            <person name="Zink E.M."/>
            <person name="Wu S."/>
            <person name="Pasa-Tolic L."/>
            <person name="Chaput D.L."/>
            <person name="Haridas S."/>
            <person name="Grigoriev I.V."/>
            <person name="Santelli C.M."/>
            <person name="Hansel C.M."/>
        </authorList>
    </citation>
    <scope>NUCLEOTIDE SEQUENCE [LARGE SCALE GENOMIC DNA]</scope>
    <source>
        <strain evidence="1 2">AP3s5-JAC2a</strain>
    </source>
</reference>
<dbReference type="AlphaFoldDB" id="A0A177C6Z4"/>
<keyword evidence="2" id="KW-1185">Reference proteome</keyword>
<dbReference type="EMBL" id="KV441555">
    <property type="protein sequence ID" value="OAG03176.1"/>
    <property type="molecule type" value="Genomic_DNA"/>
</dbReference>
<accession>A0A177C6Z4</accession>
<organism evidence="1 2">
    <name type="scientific">Paraphaeosphaeria sporulosa</name>
    <dbReference type="NCBI Taxonomy" id="1460663"/>
    <lineage>
        <taxon>Eukaryota</taxon>
        <taxon>Fungi</taxon>
        <taxon>Dikarya</taxon>
        <taxon>Ascomycota</taxon>
        <taxon>Pezizomycotina</taxon>
        <taxon>Dothideomycetes</taxon>
        <taxon>Pleosporomycetidae</taxon>
        <taxon>Pleosporales</taxon>
        <taxon>Massarineae</taxon>
        <taxon>Didymosphaeriaceae</taxon>
        <taxon>Paraphaeosphaeria</taxon>
    </lineage>
</organism>
<evidence type="ECO:0000313" key="1">
    <source>
        <dbReference type="EMBL" id="OAG03176.1"/>
    </source>
</evidence>
<evidence type="ECO:0000313" key="2">
    <source>
        <dbReference type="Proteomes" id="UP000077069"/>
    </source>
</evidence>
<dbReference type="GeneID" id="28766620"/>
<gene>
    <name evidence="1" type="ORF">CC84DRAFT_1220071</name>
</gene>
<sequence length="113" mass="13312">MQQAISGNDPEWSPVEVELLAKFRSIFPGWNPHEPKLTWIDPKIANMVARQMKVDNGNDWEVFLIDWSSIKSRVRPSESYKRPKIQQMMMKDLDLKPDRERLAVIKGDDWNVF</sequence>
<proteinExistence type="predicted"/>
<dbReference type="STRING" id="1460663.A0A177C6Z4"/>
<name>A0A177C6Z4_9PLEO</name>
<dbReference type="InParanoid" id="A0A177C6Z4"/>
<dbReference type="RefSeq" id="XP_018033541.1">
    <property type="nucleotide sequence ID" value="XM_018183134.1"/>
</dbReference>